<protein>
    <submittedName>
        <fullName evidence="2">Uncharacterized protein</fullName>
    </submittedName>
</protein>
<organism evidence="2 3">
    <name type="scientific">Mauremys mutica</name>
    <name type="common">yellowpond turtle</name>
    <dbReference type="NCBI Taxonomy" id="74926"/>
    <lineage>
        <taxon>Eukaryota</taxon>
        <taxon>Metazoa</taxon>
        <taxon>Chordata</taxon>
        <taxon>Craniata</taxon>
        <taxon>Vertebrata</taxon>
        <taxon>Euteleostomi</taxon>
        <taxon>Archelosauria</taxon>
        <taxon>Testudinata</taxon>
        <taxon>Testudines</taxon>
        <taxon>Cryptodira</taxon>
        <taxon>Durocryptodira</taxon>
        <taxon>Testudinoidea</taxon>
        <taxon>Geoemydidae</taxon>
        <taxon>Geoemydinae</taxon>
        <taxon>Mauremys</taxon>
    </lineage>
</organism>
<reference evidence="2" key="1">
    <citation type="submission" date="2021-09" db="EMBL/GenBank/DDBJ databases">
        <title>The genome of Mauremys mutica provides insights into the evolution of semi-aquatic lifestyle.</title>
        <authorList>
            <person name="Gong S."/>
            <person name="Gao Y."/>
        </authorList>
    </citation>
    <scope>NUCLEOTIDE SEQUENCE</scope>
    <source>
        <strain evidence="2">MM-2020</strain>
        <tissue evidence="2">Muscle</tissue>
    </source>
</reference>
<dbReference type="AlphaFoldDB" id="A0A9D4AP24"/>
<comment type="caution">
    <text evidence="2">The sequence shown here is derived from an EMBL/GenBank/DDBJ whole genome shotgun (WGS) entry which is preliminary data.</text>
</comment>
<dbReference type="OrthoDB" id="9424693at2759"/>
<evidence type="ECO:0000313" key="2">
    <source>
        <dbReference type="EMBL" id="KAH1165193.1"/>
    </source>
</evidence>
<dbReference type="PANTHER" id="PTHR35675">
    <property type="entry name" value="HYPOTHETICAL PROTEIN LOC100362216"/>
    <property type="match status" value="1"/>
</dbReference>
<name>A0A9D4AP24_9SAUR</name>
<dbReference type="EMBL" id="JAHDVG010000488">
    <property type="protein sequence ID" value="KAH1165193.1"/>
    <property type="molecule type" value="Genomic_DNA"/>
</dbReference>
<dbReference type="PANTHER" id="PTHR35675:SF1">
    <property type="entry name" value="RIKEN CDNA 2810459M11 GENE"/>
    <property type="match status" value="1"/>
</dbReference>
<dbReference type="Proteomes" id="UP000827986">
    <property type="component" value="Unassembled WGS sequence"/>
</dbReference>
<evidence type="ECO:0000313" key="3">
    <source>
        <dbReference type="Proteomes" id="UP000827986"/>
    </source>
</evidence>
<feature type="region of interest" description="Disordered" evidence="1">
    <location>
        <begin position="1"/>
        <end position="34"/>
    </location>
</feature>
<sequence length="396" mass="44110">MEKWREEKGRQKKAEQEGRARVDIMETNGGTQERCMEQEGGAWEEAMQQAGGTRGQIMELDGRLQEEITESAMGAQGKIMELDGRAWEEVTEQAGGTRGKIMELDGRAQEVVREQIVGAQGKIMELDGRMWVEVMEQAGGDKGKMMELDGGAQVEVTELDGGAQAEVTEQAREGQEVGMKLVKDLLAVVATSALPQNEKTELEFVTLQFMIGGNVHLVGELLSQHTVEEFQQEVFARFPIPAFRVTSTVACNQATSRRAERGLSLHELGYSGQQDRIYSQLIFFLCRASSLTGWVGLDRLLEMLQQLKHCIYYIPVALVGVIVQEDSELDLEQEVKALQWLKCLLDGVFCCDLLPGHEGTEQEVQVQVAVYQSGWPQRALEVKRAACQAIRVALKF</sequence>
<gene>
    <name evidence="2" type="ORF">KIL84_022752</name>
</gene>
<proteinExistence type="predicted"/>
<feature type="compositionally biased region" description="Basic and acidic residues" evidence="1">
    <location>
        <begin position="1"/>
        <end position="24"/>
    </location>
</feature>
<keyword evidence="3" id="KW-1185">Reference proteome</keyword>
<evidence type="ECO:0000256" key="1">
    <source>
        <dbReference type="SAM" id="MobiDB-lite"/>
    </source>
</evidence>
<accession>A0A9D4AP24</accession>